<dbReference type="AlphaFoldDB" id="A0A5B7DZ80"/>
<sequence>MPLGMVCLMTRNPRLPQGWPTNDFKQWPYAHFQKQLIDGSATAASGCKQVQPTFVNSGAELLQTYTDYVTTVQQKLEKAHCWARMHLKVSGQAMQRQYQDHTRNAEYQPGKLVWFPEQKLGKSQKLQSD</sequence>
<comment type="caution">
    <text evidence="1">The sequence shown here is derived from an EMBL/GenBank/DDBJ whole genome shotgun (WGS) entry which is preliminary data.</text>
</comment>
<accession>A0A5B7DZ80</accession>
<protein>
    <submittedName>
        <fullName evidence="1">Uncharacterized protein</fullName>
    </submittedName>
</protein>
<dbReference type="EMBL" id="VSRR010001577">
    <property type="protein sequence ID" value="MPC26256.1"/>
    <property type="molecule type" value="Genomic_DNA"/>
</dbReference>
<dbReference type="Proteomes" id="UP000324222">
    <property type="component" value="Unassembled WGS sequence"/>
</dbReference>
<organism evidence="1 2">
    <name type="scientific">Portunus trituberculatus</name>
    <name type="common">Swimming crab</name>
    <name type="synonym">Neptunus trituberculatus</name>
    <dbReference type="NCBI Taxonomy" id="210409"/>
    <lineage>
        <taxon>Eukaryota</taxon>
        <taxon>Metazoa</taxon>
        <taxon>Ecdysozoa</taxon>
        <taxon>Arthropoda</taxon>
        <taxon>Crustacea</taxon>
        <taxon>Multicrustacea</taxon>
        <taxon>Malacostraca</taxon>
        <taxon>Eumalacostraca</taxon>
        <taxon>Eucarida</taxon>
        <taxon>Decapoda</taxon>
        <taxon>Pleocyemata</taxon>
        <taxon>Brachyura</taxon>
        <taxon>Eubrachyura</taxon>
        <taxon>Portunoidea</taxon>
        <taxon>Portunidae</taxon>
        <taxon>Portuninae</taxon>
        <taxon>Portunus</taxon>
    </lineage>
</organism>
<evidence type="ECO:0000313" key="2">
    <source>
        <dbReference type="Proteomes" id="UP000324222"/>
    </source>
</evidence>
<proteinExistence type="predicted"/>
<reference evidence="1 2" key="1">
    <citation type="submission" date="2019-05" db="EMBL/GenBank/DDBJ databases">
        <title>Another draft genome of Portunus trituberculatus and its Hox gene families provides insights of decapod evolution.</title>
        <authorList>
            <person name="Jeong J.-H."/>
            <person name="Song I."/>
            <person name="Kim S."/>
            <person name="Choi T."/>
            <person name="Kim D."/>
            <person name="Ryu S."/>
            <person name="Kim W."/>
        </authorList>
    </citation>
    <scope>NUCLEOTIDE SEQUENCE [LARGE SCALE GENOMIC DNA]</scope>
    <source>
        <tissue evidence="1">Muscle</tissue>
    </source>
</reference>
<keyword evidence="2" id="KW-1185">Reference proteome</keyword>
<gene>
    <name evidence="1" type="ORF">E2C01_019392</name>
</gene>
<evidence type="ECO:0000313" key="1">
    <source>
        <dbReference type="EMBL" id="MPC26256.1"/>
    </source>
</evidence>
<name>A0A5B7DZ80_PORTR</name>